<evidence type="ECO:0000313" key="1">
    <source>
        <dbReference type="EMBL" id="TGN09391.1"/>
    </source>
</evidence>
<keyword evidence="2" id="KW-1185">Reference proteome</keyword>
<proteinExistence type="predicted"/>
<dbReference type="GO" id="GO:0008237">
    <property type="term" value="F:metallopeptidase activity"/>
    <property type="evidence" value="ECO:0007669"/>
    <property type="project" value="InterPro"/>
</dbReference>
<dbReference type="SUPFAM" id="SSF55486">
    <property type="entry name" value="Metalloproteases ('zincins'), catalytic domain"/>
    <property type="match status" value="1"/>
</dbReference>
<dbReference type="RefSeq" id="WP_135764773.1">
    <property type="nucleotide sequence ID" value="NZ_RQHV01000052.1"/>
</dbReference>
<dbReference type="InterPro" id="IPR024079">
    <property type="entry name" value="MetalloPept_cat_dom_sf"/>
</dbReference>
<name>A0A4V3JWW8_9LEPT</name>
<reference evidence="1" key="1">
    <citation type="journal article" date="2019" name="PLoS Negl. Trop. Dis.">
        <title>Revisiting the worldwide diversity of Leptospira species in the environment.</title>
        <authorList>
            <person name="Vincent A.T."/>
            <person name="Schiettekatte O."/>
            <person name="Bourhy P."/>
            <person name="Veyrier F.J."/>
            <person name="Picardeau M."/>
        </authorList>
    </citation>
    <scope>NUCLEOTIDE SEQUENCE [LARGE SCALE GENOMIC DNA]</scope>
    <source>
        <strain evidence="1">201400974</strain>
    </source>
</reference>
<accession>A0A4V3JWW8</accession>
<gene>
    <name evidence="1" type="ORF">EHS11_12645</name>
</gene>
<dbReference type="Gene3D" id="3.40.390.10">
    <property type="entry name" value="Collagenase (Catalytic Domain)"/>
    <property type="match status" value="1"/>
</dbReference>
<dbReference type="AlphaFoldDB" id="A0A4V3JWW8"/>
<organism evidence="1 2">
    <name type="scientific">Leptospira ilyithenensis</name>
    <dbReference type="NCBI Taxonomy" id="2484901"/>
    <lineage>
        <taxon>Bacteria</taxon>
        <taxon>Pseudomonadati</taxon>
        <taxon>Spirochaetota</taxon>
        <taxon>Spirochaetia</taxon>
        <taxon>Leptospirales</taxon>
        <taxon>Leptospiraceae</taxon>
        <taxon>Leptospira</taxon>
    </lineage>
</organism>
<evidence type="ECO:0000313" key="2">
    <source>
        <dbReference type="Proteomes" id="UP000298264"/>
    </source>
</evidence>
<dbReference type="Proteomes" id="UP000298264">
    <property type="component" value="Unassembled WGS sequence"/>
</dbReference>
<comment type="caution">
    <text evidence="1">The sequence shown here is derived from an EMBL/GenBank/DDBJ whole genome shotgun (WGS) entry which is preliminary data.</text>
</comment>
<sequence>MFRTSNLKQTILIFSLLISFLSNCQKEPERQNDGLGILLLYYLRSYQNPDSPSVYFSTVRQLNLEVAYEPGAEPEIGNFVLGGSSYWSVTEDNLKAIFADRGYSVGFSIPSSLENMKSIPSQNKSLWSIADILALSAKYQSQKSDYTTARFFLVFVRGYYSDNGTASQSTIGVNISGTPVTVVFKDVVNISSTATRPIAEQVTVIHEIGHALGFVNGGIPLSSTHQDTANGKHCTNTKCAMYYQVESQNSIVNFVQSYINKTDKIVFQSECLDDAKNYKP</sequence>
<dbReference type="OrthoDB" id="320235at2"/>
<dbReference type="EMBL" id="RQHV01000052">
    <property type="protein sequence ID" value="TGN09391.1"/>
    <property type="molecule type" value="Genomic_DNA"/>
</dbReference>
<protein>
    <submittedName>
        <fullName evidence="1">Uncharacterized protein</fullName>
    </submittedName>
</protein>